<dbReference type="GO" id="GO:0005615">
    <property type="term" value="C:extracellular space"/>
    <property type="evidence" value="ECO:0007669"/>
    <property type="project" value="Ensembl"/>
</dbReference>
<evidence type="ECO:0000256" key="3">
    <source>
        <dbReference type="ARBA" id="ARBA00009197"/>
    </source>
</evidence>
<dbReference type="GO" id="GO:0002543">
    <property type="term" value="P:activation of blood coagulation via clotting cascade"/>
    <property type="evidence" value="ECO:0007669"/>
    <property type="project" value="Ensembl"/>
</dbReference>
<keyword evidence="12" id="KW-0564">Palmitate</keyword>
<feature type="transmembrane region" description="Helical" evidence="17">
    <location>
        <begin position="243"/>
        <end position="265"/>
    </location>
</feature>
<comment type="subunit">
    <text evidence="4">Interacts with HSPE; the interaction, inhibited by heparin, promotes the generation of activated factor X and activates coagulation in the presence of activated factor VII.</text>
</comment>
<dbReference type="Bgee" id="ENSACAG00000004924">
    <property type="expression patterns" value="Expressed in lung and 10 other cell types or tissues"/>
</dbReference>
<dbReference type="GO" id="GO:0031012">
    <property type="term" value="C:extracellular matrix"/>
    <property type="evidence" value="ECO:0007669"/>
    <property type="project" value="Ensembl"/>
</dbReference>
<dbReference type="InterPro" id="IPR003961">
    <property type="entry name" value="FN3_dom"/>
</dbReference>
<feature type="chain" id="PRO_5003412603" description="Tissue factor" evidence="18">
    <location>
        <begin position="26"/>
        <end position="282"/>
    </location>
</feature>
<organism evidence="21 22">
    <name type="scientific">Anolis carolinensis</name>
    <name type="common">Green anole</name>
    <name type="synonym">American chameleon</name>
    <dbReference type="NCBI Taxonomy" id="28377"/>
    <lineage>
        <taxon>Eukaryota</taxon>
        <taxon>Metazoa</taxon>
        <taxon>Chordata</taxon>
        <taxon>Craniata</taxon>
        <taxon>Vertebrata</taxon>
        <taxon>Euteleostomi</taxon>
        <taxon>Lepidosauria</taxon>
        <taxon>Squamata</taxon>
        <taxon>Bifurcata</taxon>
        <taxon>Unidentata</taxon>
        <taxon>Episquamata</taxon>
        <taxon>Toxicofera</taxon>
        <taxon>Iguania</taxon>
        <taxon>Dactyloidae</taxon>
        <taxon>Anolis</taxon>
    </lineage>
</organism>
<keyword evidence="6 17" id="KW-0812">Transmembrane</keyword>
<dbReference type="GO" id="GO:2000353">
    <property type="term" value="P:positive regulation of endothelial cell apoptotic process"/>
    <property type="evidence" value="ECO:0007669"/>
    <property type="project" value="Ensembl"/>
</dbReference>
<evidence type="ECO:0000256" key="15">
    <source>
        <dbReference type="ARBA" id="ARBA00023288"/>
    </source>
</evidence>
<evidence type="ECO:0000313" key="21">
    <source>
        <dbReference type="Ensembl" id="ENSACAP00000004813.3"/>
    </source>
</evidence>
<evidence type="ECO:0000256" key="12">
    <source>
        <dbReference type="ARBA" id="ARBA00023139"/>
    </source>
</evidence>
<feature type="signal peptide" evidence="18">
    <location>
        <begin position="1"/>
        <end position="25"/>
    </location>
</feature>
<dbReference type="InterPro" id="IPR015373">
    <property type="entry name" value="Interferon/interleukin_rcp_dom"/>
</dbReference>
<evidence type="ECO:0000256" key="4">
    <source>
        <dbReference type="ARBA" id="ARBA00011184"/>
    </source>
</evidence>
<dbReference type="GO" id="GO:0004252">
    <property type="term" value="F:serine-type endopeptidase activity"/>
    <property type="evidence" value="ECO:0007669"/>
    <property type="project" value="Ensembl"/>
</dbReference>
<comment type="subcellular location">
    <subcellularLocation>
        <location evidence="2">Membrane</location>
        <topology evidence="2">Single-pass type I membrane protein</topology>
    </subcellularLocation>
</comment>
<dbReference type="GO" id="GO:0019221">
    <property type="term" value="P:cytokine-mediated signaling pathway"/>
    <property type="evidence" value="ECO:0000318"/>
    <property type="project" value="GO_Central"/>
</dbReference>
<evidence type="ECO:0000256" key="8">
    <source>
        <dbReference type="ARBA" id="ARBA00022729"/>
    </source>
</evidence>
<dbReference type="GO" id="GO:0005886">
    <property type="term" value="C:plasma membrane"/>
    <property type="evidence" value="ECO:0000318"/>
    <property type="project" value="GO_Central"/>
</dbReference>
<dbReference type="GO" id="GO:0009897">
    <property type="term" value="C:external side of plasma membrane"/>
    <property type="evidence" value="ECO:0007669"/>
    <property type="project" value="Ensembl"/>
</dbReference>
<dbReference type="CTD" id="2152"/>
<dbReference type="HOGENOM" id="CLU_082139_0_0_1"/>
<keyword evidence="15" id="KW-0449">Lipoprotein</keyword>
<accession>G1KDB7</accession>
<dbReference type="GO" id="GO:0050927">
    <property type="term" value="P:positive regulation of positive chemotaxis"/>
    <property type="evidence" value="ECO:0007669"/>
    <property type="project" value="Ensembl"/>
</dbReference>
<dbReference type="GO" id="GO:1905286">
    <property type="term" value="C:serine-type peptidase complex"/>
    <property type="evidence" value="ECO:0007669"/>
    <property type="project" value="Ensembl"/>
</dbReference>
<evidence type="ECO:0000256" key="2">
    <source>
        <dbReference type="ARBA" id="ARBA00004479"/>
    </source>
</evidence>
<dbReference type="GO" id="GO:0010641">
    <property type="term" value="P:positive regulation of platelet-derived growth factor receptor signaling pathway"/>
    <property type="evidence" value="ECO:0007669"/>
    <property type="project" value="Ensembl"/>
</dbReference>
<evidence type="ECO:0000256" key="17">
    <source>
        <dbReference type="SAM" id="Phobius"/>
    </source>
</evidence>
<name>G1KDB7_ANOCA</name>
<evidence type="ECO:0000256" key="1">
    <source>
        <dbReference type="ARBA" id="ARBA00002201"/>
    </source>
</evidence>
<evidence type="ECO:0000256" key="6">
    <source>
        <dbReference type="ARBA" id="ARBA00022692"/>
    </source>
</evidence>
<dbReference type="GO" id="GO:0002541">
    <property type="term" value="P:activation of plasma proteins involved in acute inflammatory response"/>
    <property type="evidence" value="ECO:0007669"/>
    <property type="project" value="Ensembl"/>
</dbReference>
<dbReference type="Ensembl" id="ENSACAT00000004921.4">
    <property type="protein sequence ID" value="ENSACAP00000004813.3"/>
    <property type="gene ID" value="ENSACAG00000004924.4"/>
</dbReference>
<dbReference type="KEGG" id="acs:100561169"/>
<dbReference type="Gene3D" id="2.60.40.10">
    <property type="entry name" value="Immunoglobulins"/>
    <property type="match status" value="2"/>
</dbReference>
<dbReference type="PANTHER" id="PTHR20859">
    <property type="entry name" value="INTERFERON/INTERLEUKIN RECEPTOR"/>
    <property type="match status" value="1"/>
</dbReference>
<protein>
    <recommendedName>
        <fullName evidence="5">Tissue factor</fullName>
    </recommendedName>
    <alternativeName>
        <fullName evidence="16">Coagulation factor III</fullName>
    </alternativeName>
</protein>
<evidence type="ECO:0000256" key="16">
    <source>
        <dbReference type="ARBA" id="ARBA00031171"/>
    </source>
</evidence>
<dbReference type="Proteomes" id="UP000001646">
    <property type="component" value="Chromosome 4"/>
</dbReference>
<dbReference type="InterPro" id="IPR001187">
    <property type="entry name" value="Tissue_factor"/>
</dbReference>
<feature type="domain" description="Fibronectin type-III" evidence="19">
    <location>
        <begin position="9"/>
        <end position="103"/>
    </location>
</feature>
<keyword evidence="8 18" id="KW-0732">Signal</keyword>
<dbReference type="PRINTS" id="PR00346">
    <property type="entry name" value="TISSUEFACTOR"/>
</dbReference>
<dbReference type="GeneID" id="100561169"/>
<evidence type="ECO:0000256" key="14">
    <source>
        <dbReference type="ARBA" id="ARBA00023180"/>
    </source>
</evidence>
<dbReference type="Pfam" id="PF01108">
    <property type="entry name" value="Tissue_fac"/>
    <property type="match status" value="1"/>
</dbReference>
<dbReference type="SUPFAM" id="SSF49265">
    <property type="entry name" value="Fibronectin type III"/>
    <property type="match status" value="2"/>
</dbReference>
<dbReference type="PANTHER" id="PTHR20859:SF22">
    <property type="entry name" value="TISSUE FACTOR"/>
    <property type="match status" value="1"/>
</dbReference>
<dbReference type="GO" id="GO:0001938">
    <property type="term" value="P:positive regulation of endothelial cell proliferation"/>
    <property type="evidence" value="ECO:0007669"/>
    <property type="project" value="Ensembl"/>
</dbReference>
<dbReference type="eggNOG" id="ENOG502RA1F">
    <property type="taxonomic scope" value="Eukaryota"/>
</dbReference>
<reference evidence="21 22" key="1">
    <citation type="submission" date="2009-12" db="EMBL/GenBank/DDBJ databases">
        <title>The Genome Sequence of Anolis carolinensis (Green Anole Lizard).</title>
        <authorList>
            <consortium name="The Genome Sequencing Platform"/>
            <person name="Di Palma F."/>
            <person name="Alfoldi J."/>
            <person name="Heiman D."/>
            <person name="Young S."/>
            <person name="Grabherr M."/>
            <person name="Johnson J."/>
            <person name="Lander E.S."/>
            <person name="Lindblad-Toh K."/>
        </authorList>
    </citation>
    <scope>NUCLEOTIDE SEQUENCE [LARGE SCALE GENOMIC DNA]</scope>
    <source>
        <strain evidence="21 22">JBL SC #1</strain>
    </source>
</reference>
<comment type="similarity">
    <text evidence="3">Belongs to the tissue factor family.</text>
</comment>
<dbReference type="OrthoDB" id="8942372at2759"/>
<dbReference type="GeneTree" id="ENSGT00390000012668"/>
<evidence type="ECO:0000256" key="18">
    <source>
        <dbReference type="SAM" id="SignalP"/>
    </source>
</evidence>
<evidence type="ECO:0000313" key="22">
    <source>
        <dbReference type="Proteomes" id="UP000001646"/>
    </source>
</evidence>
<dbReference type="GO" id="GO:0002020">
    <property type="term" value="F:protease binding"/>
    <property type="evidence" value="ECO:0007669"/>
    <property type="project" value="Ensembl"/>
</dbReference>
<dbReference type="GO" id="GO:0007596">
    <property type="term" value="P:blood coagulation"/>
    <property type="evidence" value="ECO:0007669"/>
    <property type="project" value="UniProtKB-KW"/>
</dbReference>
<evidence type="ECO:0000259" key="19">
    <source>
        <dbReference type="Pfam" id="PF01108"/>
    </source>
</evidence>
<gene>
    <name evidence="21" type="primary">F3</name>
</gene>
<keyword evidence="22" id="KW-1185">Reference proteome</keyword>
<keyword evidence="10" id="KW-0094">Blood coagulation</keyword>
<dbReference type="GO" id="GO:0032757">
    <property type="term" value="P:positive regulation of interleukin-8 production"/>
    <property type="evidence" value="ECO:0007669"/>
    <property type="project" value="Ensembl"/>
</dbReference>
<keyword evidence="14" id="KW-0325">Glycoprotein</keyword>
<keyword evidence="11 17" id="KW-0472">Membrane</keyword>
<dbReference type="InParanoid" id="G1KDB7"/>
<reference evidence="21" key="3">
    <citation type="submission" date="2025-09" db="UniProtKB">
        <authorList>
            <consortium name="Ensembl"/>
        </authorList>
    </citation>
    <scope>IDENTIFICATION</scope>
</reference>
<dbReference type="InterPro" id="IPR050650">
    <property type="entry name" value="Type-II_Cytokine-TF_Rcpt"/>
</dbReference>
<reference evidence="21" key="2">
    <citation type="submission" date="2025-08" db="UniProtKB">
        <authorList>
            <consortium name="Ensembl"/>
        </authorList>
    </citation>
    <scope>IDENTIFICATION</scope>
</reference>
<evidence type="ECO:0000256" key="9">
    <source>
        <dbReference type="ARBA" id="ARBA00022989"/>
    </source>
</evidence>
<evidence type="ECO:0000256" key="10">
    <source>
        <dbReference type="ARBA" id="ARBA00023084"/>
    </source>
</evidence>
<dbReference type="GO" id="GO:0004896">
    <property type="term" value="F:cytokine receptor activity"/>
    <property type="evidence" value="ECO:0000318"/>
    <property type="project" value="GO_Central"/>
</dbReference>
<dbReference type="GO" id="GO:0045766">
    <property type="term" value="P:positive regulation of angiogenesis"/>
    <property type="evidence" value="ECO:0007669"/>
    <property type="project" value="Ensembl"/>
</dbReference>
<evidence type="ECO:0000256" key="5">
    <source>
        <dbReference type="ARBA" id="ARBA00018722"/>
    </source>
</evidence>
<dbReference type="STRING" id="28377.ENSACAP00000004813"/>
<dbReference type="InterPro" id="IPR036116">
    <property type="entry name" value="FN3_sf"/>
</dbReference>
<evidence type="ECO:0000259" key="20">
    <source>
        <dbReference type="Pfam" id="PF09294"/>
    </source>
</evidence>
<keyword evidence="7" id="KW-0356">Hemostasis</keyword>
<dbReference type="FunFam" id="2.60.40.10:FF:000899">
    <property type="entry name" value="Tissue factor"/>
    <property type="match status" value="1"/>
</dbReference>
<dbReference type="GO" id="GO:0032008">
    <property type="term" value="P:positive regulation of TOR signaling"/>
    <property type="evidence" value="ECO:0007669"/>
    <property type="project" value="Ensembl"/>
</dbReference>
<evidence type="ECO:0000256" key="7">
    <source>
        <dbReference type="ARBA" id="ARBA00022696"/>
    </source>
</evidence>
<keyword evidence="13" id="KW-1015">Disulfide bond</keyword>
<evidence type="ECO:0000256" key="13">
    <source>
        <dbReference type="ARBA" id="ARBA00023157"/>
    </source>
</evidence>
<dbReference type="RefSeq" id="XP_003220107.1">
    <property type="nucleotide sequence ID" value="XM_003220059.4"/>
</dbReference>
<dbReference type="GO" id="GO:0005543">
    <property type="term" value="F:phospholipid binding"/>
    <property type="evidence" value="ECO:0007669"/>
    <property type="project" value="Ensembl"/>
</dbReference>
<evidence type="ECO:0000256" key="11">
    <source>
        <dbReference type="ARBA" id="ARBA00023136"/>
    </source>
</evidence>
<keyword evidence="9 17" id="KW-1133">Transmembrane helix</keyword>
<feature type="domain" description="Interferon/interleukin receptor" evidence="20">
    <location>
        <begin position="123"/>
        <end position="229"/>
    </location>
</feature>
<comment type="function">
    <text evidence="1">Initiates blood coagulation by forming a complex with circulating factor VII or VIIa. The [TF:VIIa] complex activates factors IX or X by specific limited proteolysis. TF plays a role in normal hemostasis by initiating the cell-surface assembly and propagation of the coagulation protease cascade.</text>
</comment>
<proteinExistence type="inferred from homology"/>
<dbReference type="Pfam" id="PF09294">
    <property type="entry name" value="Interfer-bind"/>
    <property type="match status" value="1"/>
</dbReference>
<dbReference type="InterPro" id="IPR013783">
    <property type="entry name" value="Ig-like_fold"/>
</dbReference>
<dbReference type="AlphaFoldDB" id="G1KDB7"/>
<sequence length="282" mass="32086">MAAKTRKALLLGAMLALLRFGSGNADVLTASNITWSSINFKTLLHWEPEPTNYVYTVEIDGDLSNRKKTCIHIRNTECDVTNLLKNVKDTYIARIYSEVPDQDNDFNTPPYEVSPRFTPYEQTEIGMPTVSYFEQIGKTLKIEISDPLTPYRFNNGSFQTIRDIFKDKLEYTVYYWKDQSTGKKWSTKRSNQFELGIDEGKNYCFYVQATISSNSRSRESPKSIEKCTSVKREDLDGLDLDTILIIAGVAAGVIVLVIILSVIAYKCTRRKATKKENIPPNL</sequence>